<name>A0A9P4HSC1_9PEZI</name>
<evidence type="ECO:0000313" key="1">
    <source>
        <dbReference type="EMBL" id="KAF2085541.1"/>
    </source>
</evidence>
<feature type="non-terminal residue" evidence="1">
    <location>
        <position position="492"/>
    </location>
</feature>
<organism evidence="1 2">
    <name type="scientific">Saccharata proteae CBS 121410</name>
    <dbReference type="NCBI Taxonomy" id="1314787"/>
    <lineage>
        <taxon>Eukaryota</taxon>
        <taxon>Fungi</taxon>
        <taxon>Dikarya</taxon>
        <taxon>Ascomycota</taxon>
        <taxon>Pezizomycotina</taxon>
        <taxon>Dothideomycetes</taxon>
        <taxon>Dothideomycetes incertae sedis</taxon>
        <taxon>Botryosphaeriales</taxon>
        <taxon>Saccharataceae</taxon>
        <taxon>Saccharata</taxon>
    </lineage>
</organism>
<evidence type="ECO:0000313" key="2">
    <source>
        <dbReference type="Proteomes" id="UP000799776"/>
    </source>
</evidence>
<gene>
    <name evidence="1" type="ORF">K490DRAFT_46532</name>
</gene>
<sequence>MIRKCESTKGSTPEDWHLRRLQYLQRVKGERGVYEEWKRFMGSRIDLPVLGQEAAALWNSYLTHNEILEEVISYALDLKTRTGLYYEQLYFTVVKHKLISNPRAVYHWHKKLWFPFSPPDGTMKRLAITATRSRETLKQFRGIYLLCNQRDIYNTITTELLNKRMYYFAHDWHAFLIRHNDLPVKPSNAALQWQSVSSAKAEALEESYPKSDPIPRRRTNFNRETMYDMIRDAQGEEPKKFSDHWCARLFATKAFSTQLVINGLNMFGVEEIGPLALRELAVRARTPEKVLDKFEMLRNAGIYPVQSVFTQAIHRFAKDNRKEWLDWLLTTDMHPDSFQDPTVQNEFLHHHIMRNDWEAVQRTLALVTLFHNHPRIQDWNKLICALALTKNLPMIQNVVENMRLYRVRFTEDSMAAIQQHVLRRRTRSHAPVTRVEHNVDDLRLVTNIWRYIVESGGSFDLRRWREIFRRYGMALRVREAARLANWLVTWYS</sequence>
<protein>
    <submittedName>
        <fullName evidence="1">Uncharacterized protein</fullName>
    </submittedName>
</protein>
<comment type="caution">
    <text evidence="1">The sequence shown here is derived from an EMBL/GenBank/DDBJ whole genome shotgun (WGS) entry which is preliminary data.</text>
</comment>
<accession>A0A9P4HSC1</accession>
<keyword evidence="2" id="KW-1185">Reference proteome</keyword>
<dbReference type="AlphaFoldDB" id="A0A9P4HSC1"/>
<dbReference type="Proteomes" id="UP000799776">
    <property type="component" value="Unassembled WGS sequence"/>
</dbReference>
<dbReference type="OrthoDB" id="5366531at2759"/>
<dbReference type="EMBL" id="ML978730">
    <property type="protein sequence ID" value="KAF2085541.1"/>
    <property type="molecule type" value="Genomic_DNA"/>
</dbReference>
<proteinExistence type="predicted"/>
<reference evidence="1" key="1">
    <citation type="journal article" date="2020" name="Stud. Mycol.">
        <title>101 Dothideomycetes genomes: a test case for predicting lifestyles and emergence of pathogens.</title>
        <authorList>
            <person name="Haridas S."/>
            <person name="Albert R."/>
            <person name="Binder M."/>
            <person name="Bloem J."/>
            <person name="Labutti K."/>
            <person name="Salamov A."/>
            <person name="Andreopoulos B."/>
            <person name="Baker S."/>
            <person name="Barry K."/>
            <person name="Bills G."/>
            <person name="Bluhm B."/>
            <person name="Cannon C."/>
            <person name="Castanera R."/>
            <person name="Culley D."/>
            <person name="Daum C."/>
            <person name="Ezra D."/>
            <person name="Gonzalez J."/>
            <person name="Henrissat B."/>
            <person name="Kuo A."/>
            <person name="Liang C."/>
            <person name="Lipzen A."/>
            <person name="Lutzoni F."/>
            <person name="Magnuson J."/>
            <person name="Mondo S."/>
            <person name="Nolan M."/>
            <person name="Ohm R."/>
            <person name="Pangilinan J."/>
            <person name="Park H.-J."/>
            <person name="Ramirez L."/>
            <person name="Alfaro M."/>
            <person name="Sun H."/>
            <person name="Tritt A."/>
            <person name="Yoshinaga Y."/>
            <person name="Zwiers L.-H."/>
            <person name="Turgeon B."/>
            <person name="Goodwin S."/>
            <person name="Spatafora J."/>
            <person name="Crous P."/>
            <person name="Grigoriev I."/>
        </authorList>
    </citation>
    <scope>NUCLEOTIDE SEQUENCE</scope>
    <source>
        <strain evidence="1">CBS 121410</strain>
    </source>
</reference>